<evidence type="ECO:0000256" key="3">
    <source>
        <dbReference type="ARBA" id="ARBA00022514"/>
    </source>
</evidence>
<dbReference type="PROSITE" id="PS51383">
    <property type="entry name" value="YJEF_C_3"/>
    <property type="match status" value="1"/>
</dbReference>
<dbReference type="GO" id="GO:0005125">
    <property type="term" value="F:cytokine activity"/>
    <property type="evidence" value="ECO:0007669"/>
    <property type="project" value="UniProtKB-KW"/>
</dbReference>
<feature type="region of interest" description="Disordered" evidence="18">
    <location>
        <begin position="279"/>
        <end position="320"/>
    </location>
</feature>
<organism evidence="22 23">
    <name type="scientific">Chironomus riparius</name>
    <dbReference type="NCBI Taxonomy" id="315576"/>
    <lineage>
        <taxon>Eukaryota</taxon>
        <taxon>Metazoa</taxon>
        <taxon>Ecdysozoa</taxon>
        <taxon>Arthropoda</taxon>
        <taxon>Hexapoda</taxon>
        <taxon>Insecta</taxon>
        <taxon>Pterygota</taxon>
        <taxon>Neoptera</taxon>
        <taxon>Endopterygota</taxon>
        <taxon>Diptera</taxon>
        <taxon>Nematocera</taxon>
        <taxon>Chironomoidea</taxon>
        <taxon>Chironomidae</taxon>
        <taxon>Chironominae</taxon>
        <taxon>Chironomus</taxon>
    </lineage>
</organism>
<comment type="similarity">
    <text evidence="16">Belongs to the NnrD/CARKD family.</text>
</comment>
<evidence type="ECO:0000256" key="8">
    <source>
        <dbReference type="ARBA" id="ARBA00022840"/>
    </source>
</evidence>
<dbReference type="NCBIfam" id="TIGR00196">
    <property type="entry name" value="yjeF_cterm"/>
    <property type="match status" value="1"/>
</dbReference>
<evidence type="ECO:0000259" key="21">
    <source>
        <dbReference type="PROSITE" id="PS51383"/>
    </source>
</evidence>
<dbReference type="Proteomes" id="UP001153620">
    <property type="component" value="Chromosome 2"/>
</dbReference>
<dbReference type="InterPro" id="IPR029034">
    <property type="entry name" value="Cystine-knot_cytokine"/>
</dbReference>
<dbReference type="Gene3D" id="2.60.120.970">
    <property type="match status" value="1"/>
</dbReference>
<dbReference type="PANTHER" id="PTHR12592:SF0">
    <property type="entry name" value="ATP-DEPENDENT (S)-NAD(P)H-HYDRATE DEHYDRATASE"/>
    <property type="match status" value="1"/>
</dbReference>
<feature type="domain" description="TGF-beta family profile" evidence="20">
    <location>
        <begin position="302"/>
        <end position="424"/>
    </location>
</feature>
<dbReference type="GO" id="GO:0005524">
    <property type="term" value="F:ATP binding"/>
    <property type="evidence" value="ECO:0007669"/>
    <property type="project" value="UniProtKB-KW"/>
</dbReference>
<keyword evidence="9" id="KW-0521">NADP</keyword>
<dbReference type="AlphaFoldDB" id="A0A9N9WRD2"/>
<comment type="subcellular location">
    <subcellularLocation>
        <location evidence="1">Secreted</location>
    </subcellularLocation>
</comment>
<comment type="cofactor">
    <cofactor evidence="16">
        <name>Mg(2+)</name>
        <dbReference type="ChEBI" id="CHEBI:18420"/>
    </cofactor>
</comment>
<dbReference type="HAMAP" id="MF_01965">
    <property type="entry name" value="NADHX_dehydratase"/>
    <property type="match status" value="1"/>
</dbReference>
<dbReference type="GO" id="GO:0005615">
    <property type="term" value="C:extracellular space"/>
    <property type="evidence" value="ECO:0007669"/>
    <property type="project" value="UniProtKB-KW"/>
</dbReference>
<comment type="function">
    <text evidence="16">Catalyzes the dehydration of the S-form of NAD(P)HX at the expense of ATP, which is converted to ADP. Together with NAD(P)HX epimerase, which catalyzes the epimerization of the S- and R-forms, the enzyme allows the repair of both epimers of NAD(P)HX, a damaged form of NAD(P)H that is a result of enzymatic or heat-dependent hydration.</text>
</comment>
<accession>A0A9N9WRD2</accession>
<dbReference type="InterPro" id="IPR001839">
    <property type="entry name" value="TGF-b_C"/>
</dbReference>
<keyword evidence="19" id="KW-1133">Transmembrane helix</keyword>
<keyword evidence="5 16" id="KW-0597">Phosphoprotein</keyword>
<keyword evidence="23" id="KW-1185">Reference proteome</keyword>
<dbReference type="FunFam" id="3.40.1190.20:FF:000023">
    <property type="entry name" value="ATP-dependent (S)-NAD(P)H-hydrate dehydratase"/>
    <property type="match status" value="1"/>
</dbReference>
<dbReference type="GO" id="GO:0110051">
    <property type="term" value="P:metabolite repair"/>
    <property type="evidence" value="ECO:0007669"/>
    <property type="project" value="TreeGrafter"/>
</dbReference>
<proteinExistence type="inferred from homology"/>
<dbReference type="InterPro" id="IPR000631">
    <property type="entry name" value="CARKD"/>
</dbReference>
<dbReference type="PROSITE" id="PS00250">
    <property type="entry name" value="TGF_BETA_1"/>
    <property type="match status" value="1"/>
</dbReference>
<protein>
    <recommendedName>
        <fullName evidence="16">ATP-dependent (S)-NAD(P)H-hydrate dehydratase</fullName>
        <ecNumber evidence="16">4.2.1.93</ecNumber>
    </recommendedName>
    <alternativeName>
        <fullName evidence="16">ATP-dependent NAD(P)HX dehydratase</fullName>
    </alternativeName>
</protein>
<keyword evidence="4" id="KW-0964">Secreted</keyword>
<gene>
    <name evidence="22" type="ORF">CHIRRI_LOCUS6097</name>
</gene>
<evidence type="ECO:0000256" key="15">
    <source>
        <dbReference type="ARBA" id="ARBA00047472"/>
    </source>
</evidence>
<evidence type="ECO:0000256" key="9">
    <source>
        <dbReference type="ARBA" id="ARBA00022857"/>
    </source>
</evidence>
<keyword evidence="6" id="KW-0732">Signal</keyword>
<feature type="transmembrane region" description="Helical" evidence="19">
    <location>
        <begin position="7"/>
        <end position="26"/>
    </location>
</feature>
<evidence type="ECO:0000256" key="10">
    <source>
        <dbReference type="ARBA" id="ARBA00023027"/>
    </source>
</evidence>
<evidence type="ECO:0000256" key="6">
    <source>
        <dbReference type="ARBA" id="ARBA00022729"/>
    </source>
</evidence>
<dbReference type="EMBL" id="OU895878">
    <property type="protein sequence ID" value="CAG9803196.1"/>
    <property type="molecule type" value="Genomic_DNA"/>
</dbReference>
<evidence type="ECO:0000259" key="20">
    <source>
        <dbReference type="PROSITE" id="PS51362"/>
    </source>
</evidence>
<evidence type="ECO:0000313" key="23">
    <source>
        <dbReference type="Proteomes" id="UP001153620"/>
    </source>
</evidence>
<evidence type="ECO:0000256" key="11">
    <source>
        <dbReference type="ARBA" id="ARBA00023030"/>
    </source>
</evidence>
<evidence type="ECO:0000256" key="12">
    <source>
        <dbReference type="ARBA" id="ARBA00023157"/>
    </source>
</evidence>
<keyword evidence="8 16" id="KW-0067">ATP-binding</keyword>
<feature type="binding site" evidence="16">
    <location>
        <begin position="596"/>
        <end position="600"/>
    </location>
    <ligand>
        <name>ATP</name>
        <dbReference type="ChEBI" id="CHEBI:30616"/>
    </ligand>
</feature>
<evidence type="ECO:0000256" key="7">
    <source>
        <dbReference type="ARBA" id="ARBA00022741"/>
    </source>
</evidence>
<sequence>MACSIQNIILVNFMILTFIYCVYASFSGIYVDNGQQTVLHHQLSGDETHEVEHEILELLGLPDRPRKRHIHPSLRKSAPQFLLDIYKKLTTDEEDVDNTRVKRDINDNEIYISPADQYAIDQSDIIMTFLNKNHHVPEMRHTHGRKLWFDTSEIGNDVSLMMAELRLYQNSLFSKYDEEKQVTVRLYKADIRNDHEDLKLLSSVNTTTHADGWLELNVTMALKEWIEDKESNYGFVIKANLIERPDKDLRMDDIGLVSPRGDDEFQPFMVGFFKGQEMIKPKQPTKHHHSRTKRQAGNRNQRKKKSDRPNPLLHPGENNPKSCQIQTLYVSFKDLKWQDWIIAPDGYGAFYCAGECNFPLNAHMNATNHAIVQTLVHLMHPTKVPKPCCAPTKLSAISVLYYLDDSNVNLKKYKNMVVKIPKLTNDMHKGEAGRIGIIGGSLEYTGAPYYAGIAALKVGCDLVHIFCPQSAALAIKSYSPELIVHPLLDSDNALDLIEPWLSRLHVLVIGSGLGRDRNILHTVSELIMCCKKSQKPLVIDADGLFLITQNTSLLNDYQNVILTPNAMELFRLIGDTNEKLHALSEKIGKNVIVLEKAMNDRIYDTETMSKVECPQGGTNRRCGGQGDLLAGAVAVFYHWALNLTNKDNSGQPIHDFNPAIAACYGATYLIKYCNRLAYEKYGRSMTAVDMIDCIHTGFNEYFEHENSKLN</sequence>
<keyword evidence="10 16" id="KW-0520">NAD</keyword>
<keyword evidence="3" id="KW-0202">Cytokine</keyword>
<dbReference type="SUPFAM" id="SSF57501">
    <property type="entry name" value="Cystine-knot cytokines"/>
    <property type="match status" value="1"/>
</dbReference>
<dbReference type="Gene3D" id="3.40.1190.20">
    <property type="match status" value="1"/>
</dbReference>
<dbReference type="GO" id="GO:0047453">
    <property type="term" value="F:ATP-dependent NAD(P)H-hydrate dehydratase activity"/>
    <property type="evidence" value="ECO:0007669"/>
    <property type="project" value="UniProtKB-UniRule"/>
</dbReference>
<dbReference type="InterPro" id="IPR029056">
    <property type="entry name" value="Ribokinase-like"/>
</dbReference>
<dbReference type="PANTHER" id="PTHR12592">
    <property type="entry name" value="ATP-DEPENDENT (S)-NAD(P)H-HYDRATE DEHYDRATASE FAMILY MEMBER"/>
    <property type="match status" value="1"/>
</dbReference>
<feature type="domain" description="YjeF C-terminal" evidence="21">
    <location>
        <begin position="412"/>
        <end position="701"/>
    </location>
</feature>
<evidence type="ECO:0000256" key="14">
    <source>
        <dbReference type="ARBA" id="ARBA00023239"/>
    </source>
</evidence>
<feature type="binding site" evidence="16">
    <location>
        <position position="512"/>
    </location>
    <ligand>
        <name>(6S)-NADPHX</name>
        <dbReference type="ChEBI" id="CHEBI:64076"/>
    </ligand>
</feature>
<feature type="compositionally biased region" description="Basic residues" evidence="18">
    <location>
        <begin position="283"/>
        <end position="306"/>
    </location>
</feature>
<keyword evidence="7 16" id="KW-0547">Nucleotide-binding</keyword>
<keyword evidence="11 17" id="KW-0339">Growth factor</keyword>
<dbReference type="InterPro" id="IPR017948">
    <property type="entry name" value="TGFb_CS"/>
</dbReference>
<dbReference type="GO" id="GO:0008083">
    <property type="term" value="F:growth factor activity"/>
    <property type="evidence" value="ECO:0007669"/>
    <property type="project" value="UniProtKB-KW"/>
</dbReference>
<dbReference type="Pfam" id="PF00688">
    <property type="entry name" value="TGFb_propeptide"/>
    <property type="match status" value="1"/>
</dbReference>
<dbReference type="PROSITE" id="PS51362">
    <property type="entry name" value="TGF_BETA_2"/>
    <property type="match status" value="1"/>
</dbReference>
<dbReference type="InterPro" id="IPR001111">
    <property type="entry name" value="TGF-b_propeptide"/>
</dbReference>
<keyword evidence="14 16" id="KW-0456">Lyase</keyword>
<dbReference type="GO" id="GO:0046496">
    <property type="term" value="P:nicotinamide nucleotide metabolic process"/>
    <property type="evidence" value="ECO:0007669"/>
    <property type="project" value="UniProtKB-UniRule"/>
</dbReference>
<feature type="binding site" evidence="16">
    <location>
        <position position="627"/>
    </location>
    <ligand>
        <name>(6S)-NADPHX</name>
        <dbReference type="ChEBI" id="CHEBI:64076"/>
    </ligand>
</feature>
<comment type="catalytic activity">
    <reaction evidence="15 16">
        <text>(6S)-NADPHX + ATP = ADP + phosphate + NADPH + H(+)</text>
        <dbReference type="Rhea" id="RHEA:32231"/>
        <dbReference type="ChEBI" id="CHEBI:15378"/>
        <dbReference type="ChEBI" id="CHEBI:30616"/>
        <dbReference type="ChEBI" id="CHEBI:43474"/>
        <dbReference type="ChEBI" id="CHEBI:57783"/>
        <dbReference type="ChEBI" id="CHEBI:64076"/>
        <dbReference type="ChEBI" id="CHEBI:456216"/>
        <dbReference type="EC" id="4.2.1.93"/>
    </reaction>
</comment>
<name>A0A9N9WRD2_9DIPT</name>
<dbReference type="OrthoDB" id="5987191at2759"/>
<comment type="similarity">
    <text evidence="2 17">Belongs to the TGF-beta family.</text>
</comment>
<evidence type="ECO:0000256" key="2">
    <source>
        <dbReference type="ARBA" id="ARBA00006656"/>
    </source>
</evidence>
<reference evidence="22" key="2">
    <citation type="submission" date="2022-10" db="EMBL/GenBank/DDBJ databases">
        <authorList>
            <consortium name="ENA_rothamsted_submissions"/>
            <consortium name="culmorum"/>
            <person name="King R."/>
        </authorList>
    </citation>
    <scope>NUCLEOTIDE SEQUENCE</scope>
</reference>
<evidence type="ECO:0000313" key="22">
    <source>
        <dbReference type="EMBL" id="CAG9803196.1"/>
    </source>
</evidence>
<dbReference type="Pfam" id="PF01256">
    <property type="entry name" value="Carb_kinase"/>
    <property type="match status" value="1"/>
</dbReference>
<dbReference type="GO" id="GO:0032502">
    <property type="term" value="P:developmental process"/>
    <property type="evidence" value="ECO:0007669"/>
    <property type="project" value="UniProtKB-ARBA"/>
</dbReference>
<dbReference type="FunFam" id="2.10.90.10:FF:000003">
    <property type="entry name" value="Bone morphogenetic protein 5"/>
    <property type="match status" value="1"/>
</dbReference>
<keyword evidence="19" id="KW-0812">Transmembrane</keyword>
<keyword evidence="12" id="KW-1015">Disulfide bond</keyword>
<dbReference type="CDD" id="cd13761">
    <property type="entry name" value="TGF_beta_BMP5_like"/>
    <property type="match status" value="1"/>
</dbReference>
<feature type="binding site" evidence="16">
    <location>
        <begin position="617"/>
        <end position="626"/>
    </location>
    <ligand>
        <name>ATP</name>
        <dbReference type="ChEBI" id="CHEBI:30616"/>
    </ligand>
</feature>
<dbReference type="Pfam" id="PF00019">
    <property type="entry name" value="TGF_beta"/>
    <property type="match status" value="1"/>
</dbReference>
<evidence type="ECO:0000256" key="1">
    <source>
        <dbReference type="ARBA" id="ARBA00004613"/>
    </source>
</evidence>
<dbReference type="SUPFAM" id="SSF53613">
    <property type="entry name" value="Ribokinase-like"/>
    <property type="match status" value="1"/>
</dbReference>
<evidence type="ECO:0000256" key="16">
    <source>
        <dbReference type="HAMAP-Rule" id="MF_03157"/>
    </source>
</evidence>
<evidence type="ECO:0000256" key="13">
    <source>
        <dbReference type="ARBA" id="ARBA00023180"/>
    </source>
</evidence>
<keyword evidence="13" id="KW-0325">Glycoprotein</keyword>
<dbReference type="SMART" id="SM00204">
    <property type="entry name" value="TGFB"/>
    <property type="match status" value="1"/>
</dbReference>
<evidence type="ECO:0000256" key="5">
    <source>
        <dbReference type="ARBA" id="ARBA00022553"/>
    </source>
</evidence>
<keyword evidence="19" id="KW-0472">Membrane</keyword>
<dbReference type="CDD" id="cd01171">
    <property type="entry name" value="YXKO-related"/>
    <property type="match status" value="1"/>
</dbReference>
<feature type="binding site" evidence="16">
    <location>
        <begin position="565"/>
        <end position="571"/>
    </location>
    <ligand>
        <name>(6S)-NADPHX</name>
        <dbReference type="ChEBI" id="CHEBI:64076"/>
    </ligand>
</feature>
<comment type="catalytic activity">
    <reaction evidence="16">
        <text>(6S)-NADHX + ATP = ADP + phosphate + NADH + H(+)</text>
        <dbReference type="Rhea" id="RHEA:19017"/>
        <dbReference type="ChEBI" id="CHEBI:15378"/>
        <dbReference type="ChEBI" id="CHEBI:30616"/>
        <dbReference type="ChEBI" id="CHEBI:43474"/>
        <dbReference type="ChEBI" id="CHEBI:57945"/>
        <dbReference type="ChEBI" id="CHEBI:64074"/>
        <dbReference type="ChEBI" id="CHEBI:456216"/>
        <dbReference type="EC" id="4.2.1.93"/>
    </reaction>
</comment>
<dbReference type="EC" id="4.2.1.93" evidence="16"/>
<evidence type="ECO:0000256" key="19">
    <source>
        <dbReference type="SAM" id="Phobius"/>
    </source>
</evidence>
<evidence type="ECO:0000256" key="18">
    <source>
        <dbReference type="SAM" id="MobiDB-lite"/>
    </source>
</evidence>
<evidence type="ECO:0000256" key="4">
    <source>
        <dbReference type="ARBA" id="ARBA00022525"/>
    </source>
</evidence>
<evidence type="ECO:0000256" key="17">
    <source>
        <dbReference type="RuleBase" id="RU000354"/>
    </source>
</evidence>
<reference evidence="22" key="1">
    <citation type="submission" date="2022-01" db="EMBL/GenBank/DDBJ databases">
        <authorList>
            <person name="King R."/>
        </authorList>
    </citation>
    <scope>NUCLEOTIDE SEQUENCE</scope>
</reference>
<dbReference type="Gene3D" id="2.10.90.10">
    <property type="entry name" value="Cystine-knot cytokines"/>
    <property type="match status" value="1"/>
</dbReference>